<keyword evidence="1" id="KW-0472">Membrane</keyword>
<comment type="caution">
    <text evidence="3">The sequence shown here is derived from an EMBL/GenBank/DDBJ whole genome shotgun (WGS) entry which is preliminary data.</text>
</comment>
<dbReference type="InterPro" id="IPR050879">
    <property type="entry name" value="Acyltransferase_3"/>
</dbReference>
<dbReference type="RefSeq" id="WP_094839917.1">
    <property type="nucleotide sequence ID" value="NZ_NEVS01000001.1"/>
</dbReference>
<dbReference type="GO" id="GO:0016747">
    <property type="term" value="F:acyltransferase activity, transferring groups other than amino-acyl groups"/>
    <property type="evidence" value="ECO:0007669"/>
    <property type="project" value="InterPro"/>
</dbReference>
<feature type="transmembrane region" description="Helical" evidence="1">
    <location>
        <begin position="52"/>
        <end position="73"/>
    </location>
</feature>
<evidence type="ECO:0000259" key="2">
    <source>
        <dbReference type="Pfam" id="PF01757"/>
    </source>
</evidence>
<name>A0A261UYH3_9BORD</name>
<feature type="transmembrane region" description="Helical" evidence="1">
    <location>
        <begin position="208"/>
        <end position="228"/>
    </location>
</feature>
<feature type="transmembrane region" description="Helical" evidence="1">
    <location>
        <begin position="264"/>
        <end position="283"/>
    </location>
</feature>
<evidence type="ECO:0000313" key="4">
    <source>
        <dbReference type="Proteomes" id="UP000215767"/>
    </source>
</evidence>
<organism evidence="3 4">
    <name type="scientific">Bordetella genomosp. 11</name>
    <dbReference type="NCBI Taxonomy" id="1416808"/>
    <lineage>
        <taxon>Bacteria</taxon>
        <taxon>Pseudomonadati</taxon>
        <taxon>Pseudomonadota</taxon>
        <taxon>Betaproteobacteria</taxon>
        <taxon>Burkholderiales</taxon>
        <taxon>Alcaligenaceae</taxon>
        <taxon>Bordetella</taxon>
    </lineage>
</organism>
<dbReference type="PANTHER" id="PTHR23028">
    <property type="entry name" value="ACETYLTRANSFERASE"/>
    <property type="match status" value="1"/>
</dbReference>
<feature type="transmembrane region" description="Helical" evidence="1">
    <location>
        <begin position="148"/>
        <end position="168"/>
    </location>
</feature>
<feature type="transmembrane region" description="Helical" evidence="1">
    <location>
        <begin position="94"/>
        <end position="117"/>
    </location>
</feature>
<dbReference type="Proteomes" id="UP000215767">
    <property type="component" value="Unassembled WGS sequence"/>
</dbReference>
<dbReference type="InterPro" id="IPR002656">
    <property type="entry name" value="Acyl_transf_3_dom"/>
</dbReference>
<dbReference type="GO" id="GO:0016020">
    <property type="term" value="C:membrane"/>
    <property type="evidence" value="ECO:0007669"/>
    <property type="project" value="TreeGrafter"/>
</dbReference>
<accession>A0A261UYH3</accession>
<protein>
    <submittedName>
        <fullName evidence="3">Acyltransferase</fullName>
    </submittedName>
</protein>
<feature type="transmembrane region" description="Helical" evidence="1">
    <location>
        <begin position="331"/>
        <end position="352"/>
    </location>
</feature>
<feature type="transmembrane region" description="Helical" evidence="1">
    <location>
        <begin position="240"/>
        <end position="258"/>
    </location>
</feature>
<keyword evidence="1" id="KW-1133">Transmembrane helix</keyword>
<feature type="transmembrane region" description="Helical" evidence="1">
    <location>
        <begin position="12"/>
        <end position="32"/>
    </location>
</feature>
<dbReference type="EMBL" id="NEVS01000001">
    <property type="protein sequence ID" value="OZI66715.1"/>
    <property type="molecule type" value="Genomic_DNA"/>
</dbReference>
<dbReference type="AlphaFoldDB" id="A0A261UYH3"/>
<feature type="transmembrane region" description="Helical" evidence="1">
    <location>
        <begin position="180"/>
        <end position="196"/>
    </location>
</feature>
<evidence type="ECO:0000313" key="3">
    <source>
        <dbReference type="EMBL" id="OZI66715.1"/>
    </source>
</evidence>
<evidence type="ECO:0000256" key="1">
    <source>
        <dbReference type="SAM" id="Phobius"/>
    </source>
</evidence>
<dbReference type="Pfam" id="PF01757">
    <property type="entry name" value="Acyl_transf_3"/>
    <property type="match status" value="1"/>
</dbReference>
<dbReference type="OrthoDB" id="9814807at2"/>
<proteinExistence type="predicted"/>
<dbReference type="PANTHER" id="PTHR23028:SF53">
    <property type="entry name" value="ACYL_TRANSF_3 DOMAIN-CONTAINING PROTEIN"/>
    <property type="match status" value="1"/>
</dbReference>
<keyword evidence="3" id="KW-0808">Transferase</keyword>
<keyword evidence="1" id="KW-0812">Transmembrane</keyword>
<reference evidence="4" key="1">
    <citation type="submission" date="2017-05" db="EMBL/GenBank/DDBJ databases">
        <title>Complete and WGS of Bordetella genogroups.</title>
        <authorList>
            <person name="Spilker T."/>
            <person name="Lipuma J."/>
        </authorList>
    </citation>
    <scope>NUCLEOTIDE SEQUENCE [LARGE SCALE GENOMIC DNA]</scope>
    <source>
        <strain evidence="4">AU8856</strain>
    </source>
</reference>
<dbReference type="GO" id="GO:0009103">
    <property type="term" value="P:lipopolysaccharide biosynthetic process"/>
    <property type="evidence" value="ECO:0007669"/>
    <property type="project" value="TreeGrafter"/>
</dbReference>
<sequence>MSAATRDDGIDMLRGLSIGLVLLHHFNIAYPLRDTALAGFAGWPLLQAIARNGNYGVTIFFVISGFLITRNALERWGRLDAIRPIPFWVLRLARILPTLALTLVAVDALALGGLPLFGNRAGSAVSLWTANAAALGAWMNVLVIREGWINYVLGVMWSLSVEMAFYLLFPLTCGLLRREAWLSALAALLIVVGPLYRLANQGNGEAWLYGYLACFDAIAIGCCAAVLSQRQAWPALRRPIVRPFAGVAMAALYLAWPISQSNVLGVSAMALGSALLLLGRPAVTPSSPSVAWRLLRRCGRDCYEIYLLHLLVLGLLRTCMPPTHYQGGTRLGLLLAYFVGSTLLGALVSHSYSTPLNRYLRQSLGLTRVVREIPRQFR</sequence>
<keyword evidence="3" id="KW-0012">Acyltransferase</keyword>
<feature type="domain" description="Acyltransferase 3" evidence="2">
    <location>
        <begin position="8"/>
        <end position="349"/>
    </location>
</feature>
<gene>
    <name evidence="3" type="ORF">CAL28_03045</name>
</gene>
<keyword evidence="4" id="KW-1185">Reference proteome</keyword>